<evidence type="ECO:0000256" key="5">
    <source>
        <dbReference type="ARBA" id="ARBA00022723"/>
    </source>
</evidence>
<dbReference type="GO" id="GO:0010181">
    <property type="term" value="F:FMN binding"/>
    <property type="evidence" value="ECO:0007669"/>
    <property type="project" value="InterPro"/>
</dbReference>
<proteinExistence type="predicted"/>
<dbReference type="GO" id="GO:0033543">
    <property type="term" value="P:fatty acid beta-oxidation, unsaturated, even number, reductase/isomerase pathway"/>
    <property type="evidence" value="ECO:0007669"/>
    <property type="project" value="TreeGrafter"/>
</dbReference>
<dbReference type="GO" id="GO:0008670">
    <property type="term" value="F:2,4-dienoyl-CoA reductase (NADPH) activity"/>
    <property type="evidence" value="ECO:0007669"/>
    <property type="project" value="TreeGrafter"/>
</dbReference>
<dbReference type="SUPFAM" id="SSF51395">
    <property type="entry name" value="FMN-linked oxidoreductases"/>
    <property type="match status" value="1"/>
</dbReference>
<dbReference type="GO" id="GO:0051536">
    <property type="term" value="F:iron-sulfur cluster binding"/>
    <property type="evidence" value="ECO:0007669"/>
    <property type="project" value="UniProtKB-KW"/>
</dbReference>
<gene>
    <name evidence="10" type="ORF">DSY95_05770</name>
</gene>
<evidence type="ECO:0000256" key="1">
    <source>
        <dbReference type="ARBA" id="ARBA00001917"/>
    </source>
</evidence>
<dbReference type="Pfam" id="PF00724">
    <property type="entry name" value="Oxidored_FMN"/>
    <property type="match status" value="1"/>
</dbReference>
<dbReference type="EMBL" id="QNZJ01000254">
    <property type="protein sequence ID" value="RTZ84744.1"/>
    <property type="molecule type" value="Genomic_DNA"/>
</dbReference>
<dbReference type="Proteomes" id="UP000287719">
    <property type="component" value="Unassembled WGS sequence"/>
</dbReference>
<comment type="caution">
    <text evidence="10">The sequence shown here is derived from an EMBL/GenBank/DDBJ whole genome shotgun (WGS) entry which is preliminary data.</text>
</comment>
<evidence type="ECO:0000256" key="6">
    <source>
        <dbReference type="ARBA" id="ARBA00023002"/>
    </source>
</evidence>
<dbReference type="AlphaFoldDB" id="A0A432GLT0"/>
<feature type="non-terminal residue" evidence="10">
    <location>
        <position position="126"/>
    </location>
</feature>
<comment type="cofactor">
    <cofactor evidence="2">
        <name>[4Fe-4S] cluster</name>
        <dbReference type="ChEBI" id="CHEBI:49883"/>
    </cofactor>
</comment>
<evidence type="ECO:0000259" key="9">
    <source>
        <dbReference type="Pfam" id="PF00724"/>
    </source>
</evidence>
<keyword evidence="8" id="KW-0411">Iron-sulfur</keyword>
<protein>
    <submittedName>
        <fullName evidence="10">Oxidoreductase</fullName>
    </submittedName>
</protein>
<comment type="cofactor">
    <cofactor evidence="1">
        <name>FMN</name>
        <dbReference type="ChEBI" id="CHEBI:58210"/>
    </cofactor>
</comment>
<keyword evidence="4" id="KW-0288">FMN</keyword>
<evidence type="ECO:0000313" key="10">
    <source>
        <dbReference type="EMBL" id="RTZ84744.1"/>
    </source>
</evidence>
<organism evidence="10 11">
    <name type="scientific">SAR324 cluster bacterium</name>
    <dbReference type="NCBI Taxonomy" id="2024889"/>
    <lineage>
        <taxon>Bacteria</taxon>
        <taxon>Deltaproteobacteria</taxon>
        <taxon>SAR324 cluster</taxon>
    </lineage>
</organism>
<dbReference type="PANTHER" id="PTHR42917:SF2">
    <property type="entry name" value="2,4-DIENOYL-COA REDUCTASE [(2E)-ENOYL-COA-PRODUCING]"/>
    <property type="match status" value="1"/>
</dbReference>
<evidence type="ECO:0000256" key="7">
    <source>
        <dbReference type="ARBA" id="ARBA00023004"/>
    </source>
</evidence>
<sequence length="126" mass="14076">MQLNNDQPELNNENFPRLFSPIDLCGHSLRNRIVFGAHTANMSEQGLPGERHLAYYRERALGGAAMLVIEPIPVHPAAVLTRGNFRNSTDEVIPHFRKITDAVHEEGALILQQLYHVGQHGDSDNS</sequence>
<keyword evidence="7" id="KW-0408">Iron</keyword>
<keyword evidence="3" id="KW-0285">Flavoprotein</keyword>
<evidence type="ECO:0000256" key="4">
    <source>
        <dbReference type="ARBA" id="ARBA00022643"/>
    </source>
</evidence>
<dbReference type="InterPro" id="IPR051793">
    <property type="entry name" value="NADH:flavin_oxidoreductase"/>
</dbReference>
<accession>A0A432GLT0</accession>
<dbReference type="PANTHER" id="PTHR42917">
    <property type="entry name" value="2,4-DIENOYL-COA REDUCTASE"/>
    <property type="match status" value="1"/>
</dbReference>
<evidence type="ECO:0000256" key="8">
    <source>
        <dbReference type="ARBA" id="ARBA00023014"/>
    </source>
</evidence>
<dbReference type="Gene3D" id="3.20.20.70">
    <property type="entry name" value="Aldolase class I"/>
    <property type="match status" value="1"/>
</dbReference>
<keyword evidence="5" id="KW-0479">Metal-binding</keyword>
<keyword evidence="6" id="KW-0560">Oxidoreductase</keyword>
<evidence type="ECO:0000256" key="3">
    <source>
        <dbReference type="ARBA" id="ARBA00022630"/>
    </source>
</evidence>
<dbReference type="GO" id="GO:0046872">
    <property type="term" value="F:metal ion binding"/>
    <property type="evidence" value="ECO:0007669"/>
    <property type="project" value="UniProtKB-KW"/>
</dbReference>
<dbReference type="InterPro" id="IPR001155">
    <property type="entry name" value="OxRdtase_FMN_N"/>
</dbReference>
<evidence type="ECO:0000313" key="11">
    <source>
        <dbReference type="Proteomes" id="UP000287719"/>
    </source>
</evidence>
<reference evidence="10 11" key="1">
    <citation type="submission" date="2018-06" db="EMBL/GenBank/DDBJ databases">
        <title>Combined omics and stable isotope probing to characterize newly discovered Mariana Back-Arc vent microbial communities.</title>
        <authorList>
            <person name="Trembath-Reichert E."/>
            <person name="Huber J.A."/>
        </authorList>
    </citation>
    <scope>NUCLEOTIDE SEQUENCE [LARGE SCALE GENOMIC DNA]</scope>
    <source>
        <strain evidence="10">MAG 54</strain>
    </source>
</reference>
<evidence type="ECO:0000256" key="2">
    <source>
        <dbReference type="ARBA" id="ARBA00001966"/>
    </source>
</evidence>
<dbReference type="InterPro" id="IPR013785">
    <property type="entry name" value="Aldolase_TIM"/>
</dbReference>
<feature type="domain" description="NADH:flavin oxidoreductase/NADH oxidase N-terminal" evidence="9">
    <location>
        <begin position="18"/>
        <end position="125"/>
    </location>
</feature>
<name>A0A432GLT0_9DELT</name>